<keyword evidence="3" id="KW-0479">Metal-binding</keyword>
<dbReference type="InterPro" id="IPR058240">
    <property type="entry name" value="rSAM_sf"/>
</dbReference>
<evidence type="ECO:0000313" key="7">
    <source>
        <dbReference type="EMBL" id="QIA64878.1"/>
    </source>
</evidence>
<accession>A0A7Z2YEW2</accession>
<dbReference type="GO" id="GO:0051536">
    <property type="term" value="F:iron-sulfur cluster binding"/>
    <property type="evidence" value="ECO:0007669"/>
    <property type="project" value="UniProtKB-KW"/>
</dbReference>
<dbReference type="InterPro" id="IPR051198">
    <property type="entry name" value="BchE-like"/>
</dbReference>
<dbReference type="SFLD" id="SFLDG01095">
    <property type="entry name" value="Uncharacterised_Radical_SAM_Su"/>
    <property type="match status" value="1"/>
</dbReference>
<dbReference type="EMBL" id="CP047476">
    <property type="protein sequence ID" value="QIA64878.1"/>
    <property type="molecule type" value="Genomic_DNA"/>
</dbReference>
<evidence type="ECO:0000256" key="5">
    <source>
        <dbReference type="ARBA" id="ARBA00023014"/>
    </source>
</evidence>
<dbReference type="GO" id="GO:0046872">
    <property type="term" value="F:metal ion binding"/>
    <property type="evidence" value="ECO:0007669"/>
    <property type="project" value="UniProtKB-KW"/>
</dbReference>
<dbReference type="Gene3D" id="3.20.20.70">
    <property type="entry name" value="Aldolase class I"/>
    <property type="match status" value="1"/>
</dbReference>
<dbReference type="SFLD" id="SFLDG01082">
    <property type="entry name" value="B12-binding_domain_containing"/>
    <property type="match status" value="1"/>
</dbReference>
<dbReference type="InterPro" id="IPR007197">
    <property type="entry name" value="rSAM"/>
</dbReference>
<gene>
    <name evidence="7" type="ORF">GT360_15035</name>
</gene>
<dbReference type="GO" id="GO:0003824">
    <property type="term" value="F:catalytic activity"/>
    <property type="evidence" value="ECO:0007669"/>
    <property type="project" value="InterPro"/>
</dbReference>
<protein>
    <submittedName>
        <fullName evidence="7">Radical SAM protein</fullName>
    </submittedName>
</protein>
<dbReference type="PROSITE" id="PS51918">
    <property type="entry name" value="RADICAL_SAM"/>
    <property type="match status" value="1"/>
</dbReference>
<dbReference type="AlphaFoldDB" id="A0A7Z2YEW2"/>
<keyword evidence="2" id="KW-0949">S-adenosyl-L-methionine</keyword>
<dbReference type="PANTHER" id="PTHR43409:SF4">
    <property type="entry name" value="RADICAL SAM SUPERFAMILY PROTEIN"/>
    <property type="match status" value="1"/>
</dbReference>
<dbReference type="InterPro" id="IPR006638">
    <property type="entry name" value="Elp3/MiaA/NifB-like_rSAM"/>
</dbReference>
<dbReference type="Pfam" id="PF04055">
    <property type="entry name" value="Radical_SAM"/>
    <property type="match status" value="1"/>
</dbReference>
<evidence type="ECO:0000259" key="6">
    <source>
        <dbReference type="PROSITE" id="PS51918"/>
    </source>
</evidence>
<reference evidence="7 8" key="1">
    <citation type="submission" date="2020-01" db="EMBL/GenBank/DDBJ databases">
        <title>Whole genome and functional gene identification of agarase of Vibrio HN897.</title>
        <authorList>
            <person name="Liu Y."/>
            <person name="Zhao Z."/>
        </authorList>
    </citation>
    <scope>NUCLEOTIDE SEQUENCE [LARGE SCALE GENOMIC DNA]</scope>
    <source>
        <strain evidence="7 8">HN897</strain>
    </source>
</reference>
<evidence type="ECO:0000313" key="8">
    <source>
        <dbReference type="Proteomes" id="UP000464262"/>
    </source>
</evidence>
<dbReference type="SFLD" id="SFLDS00029">
    <property type="entry name" value="Radical_SAM"/>
    <property type="match status" value="1"/>
</dbReference>
<keyword evidence="8" id="KW-1185">Reference proteome</keyword>
<keyword evidence="5" id="KW-0411">Iron-sulfur</keyword>
<dbReference type="SMART" id="SM00729">
    <property type="entry name" value="Elp3"/>
    <property type="match status" value="1"/>
</dbReference>
<evidence type="ECO:0000256" key="1">
    <source>
        <dbReference type="ARBA" id="ARBA00001966"/>
    </source>
</evidence>
<dbReference type="RefSeq" id="WP_164649778.1">
    <property type="nucleotide sequence ID" value="NZ_CP047476.1"/>
</dbReference>
<dbReference type="Proteomes" id="UP000464262">
    <property type="component" value="Chromosome 2"/>
</dbReference>
<proteinExistence type="predicted"/>
<name>A0A7Z2YEW2_9VIBR</name>
<dbReference type="PROSITE" id="PS51257">
    <property type="entry name" value="PROKAR_LIPOPROTEIN"/>
    <property type="match status" value="1"/>
</dbReference>
<keyword evidence="4" id="KW-0408">Iron</keyword>
<evidence type="ECO:0000256" key="4">
    <source>
        <dbReference type="ARBA" id="ARBA00023004"/>
    </source>
</evidence>
<evidence type="ECO:0000256" key="3">
    <source>
        <dbReference type="ARBA" id="ARBA00022723"/>
    </source>
</evidence>
<comment type="cofactor">
    <cofactor evidence="1">
        <name>[4Fe-4S] cluster</name>
        <dbReference type="ChEBI" id="CHEBI:49883"/>
    </cofactor>
</comment>
<feature type="domain" description="Radical SAM core" evidence="6">
    <location>
        <begin position="11"/>
        <end position="239"/>
    </location>
</feature>
<dbReference type="KEGG" id="vas:GT360_15035"/>
<organism evidence="7 8">
    <name type="scientific">Vibrio astriarenae</name>
    <dbReference type="NCBI Taxonomy" id="1481923"/>
    <lineage>
        <taxon>Bacteria</taxon>
        <taxon>Pseudomonadati</taxon>
        <taxon>Pseudomonadota</taxon>
        <taxon>Gammaproteobacteria</taxon>
        <taxon>Vibrionales</taxon>
        <taxon>Vibrionaceae</taxon>
        <taxon>Vibrio</taxon>
    </lineage>
</organism>
<dbReference type="SUPFAM" id="SSF102114">
    <property type="entry name" value="Radical SAM enzymes"/>
    <property type="match status" value="1"/>
</dbReference>
<dbReference type="PANTHER" id="PTHR43409">
    <property type="entry name" value="ANAEROBIC MAGNESIUM-PROTOPORPHYRIN IX MONOMETHYL ESTER CYCLASE-RELATED"/>
    <property type="match status" value="1"/>
</dbReference>
<dbReference type="CDD" id="cd01335">
    <property type="entry name" value="Radical_SAM"/>
    <property type="match status" value="1"/>
</dbReference>
<dbReference type="InterPro" id="IPR013785">
    <property type="entry name" value="Aldolase_TIM"/>
</dbReference>
<evidence type="ECO:0000256" key="2">
    <source>
        <dbReference type="ARBA" id="ARBA00022691"/>
    </source>
</evidence>
<sequence length="290" mass="33402">MRYEGKIYRPWPEANSVLIQVTLGCSINTCTFCTMFDDKRFKIRDIEDVFADIEQMRRVYTHVESLFLTDGNVLAARTDYLLQVLEKIRETFPECKHIALYGGMNDFRRKSVDELKELKEAGLSLVYSGLESGDSVVLEKIKKRMTQEHVIEGMARAKEAGIPVLLSFIFGLGGRERSKEHIEETTRLLNMVKPEQIAPMALAVQPGSELEREVERGEFVLPTQLQILEEEKYLLENLDVDMFYWGDHGNNIVPQRGYLPDSQEFMLKRINAAIENNPMAKDNVIQTFAW</sequence>